<accession>A0A2U3IDJ4</accession>
<evidence type="ECO:0000313" key="2">
    <source>
        <dbReference type="Proteomes" id="UP000238169"/>
    </source>
</evidence>
<dbReference type="RefSeq" id="WP_106857672.1">
    <property type="nucleotide sequence ID" value="NZ_OGTP01000028.1"/>
</dbReference>
<name>A0A2U3IDJ4_9BURK</name>
<proteinExistence type="predicted"/>
<dbReference type="EMBL" id="OGTP01000028">
    <property type="protein sequence ID" value="SPB18210.1"/>
    <property type="molecule type" value="Genomic_DNA"/>
</dbReference>
<dbReference type="InterPro" id="IPR021312">
    <property type="entry name" value="DUF2889"/>
</dbReference>
<dbReference type="OrthoDB" id="6862397at2"/>
<gene>
    <name evidence="1" type="ORF">NOV72_05409</name>
</gene>
<dbReference type="Pfam" id="PF11136">
    <property type="entry name" value="DUF2889"/>
    <property type="match status" value="1"/>
</dbReference>
<evidence type="ECO:0008006" key="3">
    <source>
        <dbReference type="Google" id="ProtNLM"/>
    </source>
</evidence>
<protein>
    <recommendedName>
        <fullName evidence="3">DUF2889 domain-containing protein</fullName>
    </recommendedName>
</protein>
<dbReference type="AlphaFoldDB" id="A0A2U3IDJ4"/>
<reference evidence="2" key="1">
    <citation type="submission" date="2018-01" db="EMBL/GenBank/DDBJ databases">
        <authorList>
            <person name="Peeters C."/>
        </authorList>
    </citation>
    <scope>NUCLEOTIDE SEQUENCE [LARGE SCALE GENOMIC DNA]</scope>
</reference>
<organism evidence="1 2">
    <name type="scientific">Caballeronia novacaledonica</name>
    <dbReference type="NCBI Taxonomy" id="1544861"/>
    <lineage>
        <taxon>Bacteria</taxon>
        <taxon>Pseudomonadati</taxon>
        <taxon>Pseudomonadota</taxon>
        <taxon>Betaproteobacteria</taxon>
        <taxon>Burkholderiales</taxon>
        <taxon>Burkholderiaceae</taxon>
        <taxon>Caballeronia</taxon>
    </lineage>
</organism>
<keyword evidence="2" id="KW-1185">Reference proteome</keyword>
<evidence type="ECO:0000313" key="1">
    <source>
        <dbReference type="EMBL" id="SPB18210.1"/>
    </source>
</evidence>
<sequence>MPLEESAVARERLHTRQIKVEGYRREDGLWDIEASLLDEKDHDLGLVSSVRRAGEAVHCMRLRWTLDSSLTILAVDVAMDALPYTGVCDTIKNRYEQLVGLRVGAGFKRAVGERFRGVNGCSHMTELVGAMAAGSVQTLAPYLNRDAETRPLQIGGCHAWAEDGALVKAHYPAWFDGATTR</sequence>
<dbReference type="Proteomes" id="UP000238169">
    <property type="component" value="Unassembled WGS sequence"/>
</dbReference>